<dbReference type="PANTHER" id="PTHR10625">
    <property type="entry name" value="HISTONE DEACETYLASE HDAC1-RELATED"/>
    <property type="match status" value="1"/>
</dbReference>
<dbReference type="InterPro" id="IPR003084">
    <property type="entry name" value="HDAC_I/II"/>
</dbReference>
<dbReference type="eggNOG" id="KOG1342">
    <property type="taxonomic scope" value="Eukaryota"/>
</dbReference>
<protein>
    <recommendedName>
        <fullName evidence="1">Histone deacetylase domain-containing protein</fullName>
    </recommendedName>
</protein>
<dbReference type="PANTHER" id="PTHR10625:SF36">
    <property type="entry name" value="HISTONE DEACETYLASE 3"/>
    <property type="match status" value="1"/>
</dbReference>
<feature type="domain" description="Histone deacetylase" evidence="1">
    <location>
        <begin position="1"/>
        <end position="86"/>
    </location>
</feature>
<dbReference type="STRING" id="667725.A0A0L0GAC8"/>
<dbReference type="Gene3D" id="3.40.800.20">
    <property type="entry name" value="Histone deacetylase domain"/>
    <property type="match status" value="1"/>
</dbReference>
<organism evidence="2 3">
    <name type="scientific">Sphaeroforma arctica JP610</name>
    <dbReference type="NCBI Taxonomy" id="667725"/>
    <lineage>
        <taxon>Eukaryota</taxon>
        <taxon>Ichthyosporea</taxon>
        <taxon>Ichthyophonida</taxon>
        <taxon>Sphaeroforma</taxon>
    </lineage>
</organism>
<name>A0A0L0GAC8_9EUKA</name>
<dbReference type="InterPro" id="IPR037138">
    <property type="entry name" value="His_deacetylse_dom_sf"/>
</dbReference>
<proteinExistence type="predicted"/>
<evidence type="ECO:0000259" key="1">
    <source>
        <dbReference type="Pfam" id="PF00850"/>
    </source>
</evidence>
<dbReference type="Proteomes" id="UP000054560">
    <property type="component" value="Unassembled WGS sequence"/>
</dbReference>
<evidence type="ECO:0000313" key="3">
    <source>
        <dbReference type="Proteomes" id="UP000054560"/>
    </source>
</evidence>
<gene>
    <name evidence="2" type="ORF">SARC_01863</name>
</gene>
<evidence type="ECO:0000313" key="2">
    <source>
        <dbReference type="EMBL" id="KNC85987.1"/>
    </source>
</evidence>
<feature type="non-terminal residue" evidence="2">
    <location>
        <position position="1"/>
    </location>
</feature>
<dbReference type="RefSeq" id="XP_014159889.1">
    <property type="nucleotide sequence ID" value="XM_014304414.1"/>
</dbReference>
<reference evidence="2 3" key="1">
    <citation type="submission" date="2011-02" db="EMBL/GenBank/DDBJ databases">
        <title>The Genome Sequence of Sphaeroforma arctica JP610.</title>
        <authorList>
            <consortium name="The Broad Institute Genome Sequencing Platform"/>
            <person name="Russ C."/>
            <person name="Cuomo C."/>
            <person name="Young S.K."/>
            <person name="Zeng Q."/>
            <person name="Gargeya S."/>
            <person name="Alvarado L."/>
            <person name="Berlin A."/>
            <person name="Chapman S.B."/>
            <person name="Chen Z."/>
            <person name="Freedman E."/>
            <person name="Gellesch M."/>
            <person name="Goldberg J."/>
            <person name="Griggs A."/>
            <person name="Gujja S."/>
            <person name="Heilman E."/>
            <person name="Heiman D."/>
            <person name="Howarth C."/>
            <person name="Mehta T."/>
            <person name="Neiman D."/>
            <person name="Pearson M."/>
            <person name="Roberts A."/>
            <person name="Saif S."/>
            <person name="Shea T."/>
            <person name="Shenoy N."/>
            <person name="Sisk P."/>
            <person name="Stolte C."/>
            <person name="Sykes S."/>
            <person name="White J."/>
            <person name="Yandava C."/>
            <person name="Burger G."/>
            <person name="Gray M.W."/>
            <person name="Holland P.W.H."/>
            <person name="King N."/>
            <person name="Lang F.B.F."/>
            <person name="Roger A.J."/>
            <person name="Ruiz-Trillo I."/>
            <person name="Haas B."/>
            <person name="Nusbaum C."/>
            <person name="Birren B."/>
        </authorList>
    </citation>
    <scope>NUCLEOTIDE SEQUENCE [LARGE SCALE GENOMIC DNA]</scope>
    <source>
        <strain evidence="2 3">JP610</strain>
    </source>
</reference>
<dbReference type="EMBL" id="KQ241674">
    <property type="protein sequence ID" value="KNC85987.1"/>
    <property type="molecule type" value="Genomic_DNA"/>
</dbReference>
<dbReference type="AlphaFoldDB" id="A0A0L0GAC8"/>
<dbReference type="PRINTS" id="PR01271">
    <property type="entry name" value="HISDACETLASE"/>
</dbReference>
<dbReference type="OrthoDB" id="1918432at2759"/>
<dbReference type="GO" id="GO:0004407">
    <property type="term" value="F:histone deacetylase activity"/>
    <property type="evidence" value="ECO:0007669"/>
    <property type="project" value="InterPro"/>
</dbReference>
<dbReference type="InterPro" id="IPR023801">
    <property type="entry name" value="His_deacetylse_dom"/>
</dbReference>
<dbReference type="GO" id="GO:0040029">
    <property type="term" value="P:epigenetic regulation of gene expression"/>
    <property type="evidence" value="ECO:0007669"/>
    <property type="project" value="TreeGrafter"/>
</dbReference>
<sequence>TGGGEEIGVNAGKKYSVNVPLKDGIDDRQYQDIFRPVIQSIMDTFKPSAVVLQCGADSLGSDRLGVFDLSIKGHGACVDFVKVCESMVFSTRKIVCIST</sequence>
<dbReference type="SUPFAM" id="SSF52768">
    <property type="entry name" value="Arginase/deacetylase"/>
    <property type="match status" value="1"/>
</dbReference>
<accession>A0A0L0GAC8</accession>
<dbReference type="Pfam" id="PF00850">
    <property type="entry name" value="Hist_deacetyl"/>
    <property type="match status" value="1"/>
</dbReference>
<dbReference type="InterPro" id="IPR023696">
    <property type="entry name" value="Ureohydrolase_dom_sf"/>
</dbReference>
<keyword evidence="3" id="KW-1185">Reference proteome</keyword>
<dbReference type="GeneID" id="25902367"/>